<proteinExistence type="predicted"/>
<name>A0ABQ5J0N7_9ASTR</name>
<gene>
    <name evidence="1" type="ORF">Tco_1121697</name>
</gene>
<evidence type="ECO:0000313" key="1">
    <source>
        <dbReference type="EMBL" id="GJU05267.1"/>
    </source>
</evidence>
<protein>
    <submittedName>
        <fullName evidence="1">Uncharacterized protein</fullName>
    </submittedName>
</protein>
<dbReference type="Proteomes" id="UP001151760">
    <property type="component" value="Unassembled WGS sequence"/>
</dbReference>
<comment type="caution">
    <text evidence="1">The sequence shown here is derived from an EMBL/GenBank/DDBJ whole genome shotgun (WGS) entry which is preliminary data.</text>
</comment>
<sequence>MVNQEQNPPQQEQPFVAAKQIGFNLEDIILNPNNEVTLLYPEHNNKDNLKCVFDFIYKCCLRKPFTKSPNMYKEYLIGFQYSAKALENSKVYFSTPIGGIYGEIGVNTFRNAIGAHYLPLSSEYVAPPSIDIVRPWFETIRYREVVPAKGTLKKSLFPPRWRLLIAQIIQCLRGKTISFDQITNKEAIILYSLANRINIDYASIFWEDIIIKLNKKHREKVVPYTRFLSLLMMHKMKEGYEDGELTTLPNLRFIVSTKH</sequence>
<accession>A0ABQ5J0N7</accession>
<dbReference type="EMBL" id="BQNB010021332">
    <property type="protein sequence ID" value="GJU05267.1"/>
    <property type="molecule type" value="Genomic_DNA"/>
</dbReference>
<reference evidence="1" key="1">
    <citation type="journal article" date="2022" name="Int. J. Mol. Sci.">
        <title>Draft Genome of Tanacetum Coccineum: Genomic Comparison of Closely Related Tanacetum-Family Plants.</title>
        <authorList>
            <person name="Yamashiro T."/>
            <person name="Shiraishi A."/>
            <person name="Nakayama K."/>
            <person name="Satake H."/>
        </authorList>
    </citation>
    <scope>NUCLEOTIDE SEQUENCE</scope>
</reference>
<keyword evidence="2" id="KW-1185">Reference proteome</keyword>
<reference evidence="1" key="2">
    <citation type="submission" date="2022-01" db="EMBL/GenBank/DDBJ databases">
        <authorList>
            <person name="Yamashiro T."/>
            <person name="Shiraishi A."/>
            <person name="Satake H."/>
            <person name="Nakayama K."/>
        </authorList>
    </citation>
    <scope>NUCLEOTIDE SEQUENCE</scope>
</reference>
<organism evidence="1 2">
    <name type="scientific">Tanacetum coccineum</name>
    <dbReference type="NCBI Taxonomy" id="301880"/>
    <lineage>
        <taxon>Eukaryota</taxon>
        <taxon>Viridiplantae</taxon>
        <taxon>Streptophyta</taxon>
        <taxon>Embryophyta</taxon>
        <taxon>Tracheophyta</taxon>
        <taxon>Spermatophyta</taxon>
        <taxon>Magnoliopsida</taxon>
        <taxon>eudicotyledons</taxon>
        <taxon>Gunneridae</taxon>
        <taxon>Pentapetalae</taxon>
        <taxon>asterids</taxon>
        <taxon>campanulids</taxon>
        <taxon>Asterales</taxon>
        <taxon>Asteraceae</taxon>
        <taxon>Asteroideae</taxon>
        <taxon>Anthemideae</taxon>
        <taxon>Anthemidinae</taxon>
        <taxon>Tanacetum</taxon>
    </lineage>
</organism>
<evidence type="ECO:0000313" key="2">
    <source>
        <dbReference type="Proteomes" id="UP001151760"/>
    </source>
</evidence>